<evidence type="ECO:0000313" key="3">
    <source>
        <dbReference type="Proteomes" id="UP001606303"/>
    </source>
</evidence>
<protein>
    <submittedName>
        <fullName evidence="2">Uncharacterized protein</fullName>
    </submittedName>
</protein>
<dbReference type="RefSeq" id="WP_394385046.1">
    <property type="nucleotide sequence ID" value="NZ_JBIGIB010000003.1"/>
</dbReference>
<feature type="chain" id="PRO_5045498847" evidence="1">
    <location>
        <begin position="26"/>
        <end position="62"/>
    </location>
</feature>
<sequence>MRNLAHTLIAAGVLAATLAAPSAQAREGSSSRSIGGGIKCYYTYVLQPNGSLVYQQVCGKGA</sequence>
<organism evidence="2 3">
    <name type="scientific">Pelomonas baiyunensis</name>
    <dbReference type="NCBI Taxonomy" id="3299026"/>
    <lineage>
        <taxon>Bacteria</taxon>
        <taxon>Pseudomonadati</taxon>
        <taxon>Pseudomonadota</taxon>
        <taxon>Betaproteobacteria</taxon>
        <taxon>Burkholderiales</taxon>
        <taxon>Sphaerotilaceae</taxon>
        <taxon>Roseateles</taxon>
    </lineage>
</organism>
<comment type="caution">
    <text evidence="2">The sequence shown here is derived from an EMBL/GenBank/DDBJ whole genome shotgun (WGS) entry which is preliminary data.</text>
</comment>
<accession>A0ABW7H062</accession>
<evidence type="ECO:0000313" key="2">
    <source>
        <dbReference type="EMBL" id="MFG6467454.1"/>
    </source>
</evidence>
<proteinExistence type="predicted"/>
<feature type="signal peptide" evidence="1">
    <location>
        <begin position="1"/>
        <end position="25"/>
    </location>
</feature>
<evidence type="ECO:0000256" key="1">
    <source>
        <dbReference type="SAM" id="SignalP"/>
    </source>
</evidence>
<name>A0ABW7H062_9BURK</name>
<keyword evidence="3" id="KW-1185">Reference proteome</keyword>
<keyword evidence="1" id="KW-0732">Signal</keyword>
<dbReference type="EMBL" id="JBIGIB010000003">
    <property type="protein sequence ID" value="MFG6467454.1"/>
    <property type="molecule type" value="Genomic_DNA"/>
</dbReference>
<reference evidence="2 3" key="1">
    <citation type="submission" date="2024-08" db="EMBL/GenBank/DDBJ databases">
        <authorList>
            <person name="Lu H."/>
        </authorList>
    </citation>
    <scope>NUCLEOTIDE SEQUENCE [LARGE SCALE GENOMIC DNA]</scope>
    <source>
        <strain evidence="2 3">BYS87W</strain>
    </source>
</reference>
<dbReference type="Proteomes" id="UP001606303">
    <property type="component" value="Unassembled WGS sequence"/>
</dbReference>
<gene>
    <name evidence="2" type="ORF">ACG01O_12595</name>
</gene>